<name>A0ABW1J604_9PSEU</name>
<keyword evidence="1" id="KW-0547">Nucleotide-binding</keyword>
<evidence type="ECO:0000313" key="4">
    <source>
        <dbReference type="EMBL" id="MFC5995871.1"/>
    </source>
</evidence>
<feature type="compositionally biased region" description="Low complexity" evidence="2">
    <location>
        <begin position="1"/>
        <end position="23"/>
    </location>
</feature>
<evidence type="ECO:0000256" key="1">
    <source>
        <dbReference type="PROSITE-ProRule" id="PRU00409"/>
    </source>
</evidence>
<accession>A0ABW1J604</accession>
<dbReference type="Proteomes" id="UP001596302">
    <property type="component" value="Unassembled WGS sequence"/>
</dbReference>
<organism evidence="4 5">
    <name type="scientific">Pseudonocardia hispaniensis</name>
    <dbReference type="NCBI Taxonomy" id="904933"/>
    <lineage>
        <taxon>Bacteria</taxon>
        <taxon>Bacillati</taxon>
        <taxon>Actinomycetota</taxon>
        <taxon>Actinomycetes</taxon>
        <taxon>Pseudonocardiales</taxon>
        <taxon>Pseudonocardiaceae</taxon>
        <taxon>Pseudonocardia</taxon>
    </lineage>
</organism>
<feature type="domain" description="ATP-grasp" evidence="3">
    <location>
        <begin position="176"/>
        <end position="379"/>
    </location>
</feature>
<gene>
    <name evidence="4" type="ORF">ACFQE5_16805</name>
</gene>
<sequence>MAKTTKPTTTKPTTTKPTTPGTPRRAREQAGKTRLAEPGTPARKPLRGVSQIRAFFRRNTTPIYFVSPTAFNLLGVDRWVSGFHYVNYLDSFDGTHPRVFVPQARGVDGFGSMEEMNNHLLAHPEVYDLVREKGRGKAVLVMFDEETERLAGELGIEIAMPSAALRHRLDSKLVTTRLGNEAGVPSVPNVLGRVEDYDGLLALSASAGLGEDLVVQLPWGDSGKTTFFVDGRQAFEAAAAEHVLTGVELKVMKRIDCRAVAVEAVLTRHGTLVGPIMADITGHPELTPYQGGWAGNDVHLDVLDDKQRARARVLTEHLGDRLASEGYRGFFEVDYLVDTGSGELYLGELNPRLSGISSMTNVTAGAYAELPLFLFHLLEFLDVDYEIDVAEINSRWADPDTIDVWSQLVIKHTGEDVGLLTEAPATGIWRSGPRGRVTFDRPATDWHDLCDDTEGFYLRIAGPGDYLYKGADIGILVSRGRLQSGEGTLTPLCRRWVDGLRRQVRATPVGELPDSATVPAAK</sequence>
<dbReference type="NCBIfam" id="NF005096">
    <property type="entry name" value="PRK06524.1"/>
    <property type="match status" value="1"/>
</dbReference>
<reference evidence="5" key="1">
    <citation type="journal article" date="2019" name="Int. J. Syst. Evol. Microbiol.">
        <title>The Global Catalogue of Microorganisms (GCM) 10K type strain sequencing project: providing services to taxonomists for standard genome sequencing and annotation.</title>
        <authorList>
            <consortium name="The Broad Institute Genomics Platform"/>
            <consortium name="The Broad Institute Genome Sequencing Center for Infectious Disease"/>
            <person name="Wu L."/>
            <person name="Ma J."/>
        </authorList>
    </citation>
    <scope>NUCLEOTIDE SEQUENCE [LARGE SCALE GENOMIC DNA]</scope>
    <source>
        <strain evidence="5">CCM 8391</strain>
    </source>
</reference>
<keyword evidence="5" id="KW-1185">Reference proteome</keyword>
<feature type="compositionally biased region" description="Basic and acidic residues" evidence="2">
    <location>
        <begin position="25"/>
        <end position="35"/>
    </location>
</feature>
<protein>
    <submittedName>
        <fullName evidence="4">Biotin carboxylase</fullName>
    </submittedName>
</protein>
<feature type="region of interest" description="Disordered" evidence="2">
    <location>
        <begin position="1"/>
        <end position="44"/>
    </location>
</feature>
<dbReference type="InterPro" id="IPR011761">
    <property type="entry name" value="ATP-grasp"/>
</dbReference>
<keyword evidence="1" id="KW-0067">ATP-binding</keyword>
<evidence type="ECO:0000259" key="3">
    <source>
        <dbReference type="PROSITE" id="PS50975"/>
    </source>
</evidence>
<dbReference type="EMBL" id="JBHSQW010000034">
    <property type="protein sequence ID" value="MFC5995871.1"/>
    <property type="molecule type" value="Genomic_DNA"/>
</dbReference>
<dbReference type="Gene3D" id="3.30.470.20">
    <property type="entry name" value="ATP-grasp fold, B domain"/>
    <property type="match status" value="1"/>
</dbReference>
<dbReference type="PROSITE" id="PS50975">
    <property type="entry name" value="ATP_GRASP"/>
    <property type="match status" value="1"/>
</dbReference>
<dbReference type="SUPFAM" id="SSF56059">
    <property type="entry name" value="Glutathione synthetase ATP-binding domain-like"/>
    <property type="match status" value="1"/>
</dbReference>
<comment type="caution">
    <text evidence="4">The sequence shown here is derived from an EMBL/GenBank/DDBJ whole genome shotgun (WGS) entry which is preliminary data.</text>
</comment>
<proteinExistence type="predicted"/>
<evidence type="ECO:0000256" key="2">
    <source>
        <dbReference type="SAM" id="MobiDB-lite"/>
    </source>
</evidence>
<dbReference type="RefSeq" id="WP_379586223.1">
    <property type="nucleotide sequence ID" value="NZ_JBHSQW010000034.1"/>
</dbReference>
<evidence type="ECO:0000313" key="5">
    <source>
        <dbReference type="Proteomes" id="UP001596302"/>
    </source>
</evidence>